<evidence type="ECO:0000256" key="5">
    <source>
        <dbReference type="ARBA" id="ARBA00023136"/>
    </source>
</evidence>
<sequence length="664" mass="74957">MPEQRRQEEQQGAGGIVKTLVQSVGIFLLIQFATKQFFGQTPATGAADPATSGAVVPNTKVSIPAFENRPSQFNDGAIRSVIPQNVAPMWPVGTEVDINLYISPSIAMPPFKQLPKDTLLIDEKGFKFGDYKENRVIETEFKVPALVQRNATLFAHFYVAQTGSPLDPASPAYDKTKAYHTIRPLTQFQPKKKTHKTRNLLSDMPETVESEEEKKAPKVIASYYHPNFTISMIPDTGVINFPSMHAGVREFVQLDQTGSRDATGQNGWYYPVLYTNTFWQLKKDMVELNDTVKTLPLNVKLNNLANWKFNIYASMDANIRANQAAAANGQPVAGGGDGSEMEMFKEILIDSNSYLLAVTAVVSVFHMIFEMLAFKNDVQHWRKKKDNIGTSVRTILANVFMQSIIFLYLIDNNENTSWMILFGQGMGIAIEAWKITKTVNVRVRPTPEGSLLPYTIVFEDKHVLSETEKKTEEYDEIAFKYLTWVAIPLLAAYAVYSLIYDTHKSWYSFIITTLVGSVYAYGFLMMVPSLYINYRLKSVAHMPGRAMTYKFLNTFIDDLFAFTIKMPTLHRLATLRDDVIFFVYLYQTWVYKVDHSRVNEFGQGGDEEEEEEKKANQPLTAPAGGERGLKVPDQEKVKKVEAEKAEKAEKATGSQKKGEGRKRK</sequence>
<name>A0ABR3RAZ3_9PLEO</name>
<reference evidence="8 9" key="1">
    <citation type="submission" date="2024-02" db="EMBL/GenBank/DDBJ databases">
        <title>De novo assembly and annotation of 12 fungi associated with fruit tree decline syndrome in Ontario, Canada.</title>
        <authorList>
            <person name="Sulman M."/>
            <person name="Ellouze W."/>
            <person name="Ilyukhin E."/>
        </authorList>
    </citation>
    <scope>NUCLEOTIDE SEQUENCE [LARGE SCALE GENOMIC DNA]</scope>
    <source>
        <strain evidence="8 9">M42-189</strain>
    </source>
</reference>
<protein>
    <recommendedName>
        <fullName evidence="10">Cleft lip and palate associated transmembrane protein</fullName>
    </recommendedName>
</protein>
<keyword evidence="9" id="KW-1185">Reference proteome</keyword>
<evidence type="ECO:0000256" key="2">
    <source>
        <dbReference type="ARBA" id="ARBA00009310"/>
    </source>
</evidence>
<evidence type="ECO:0000256" key="3">
    <source>
        <dbReference type="ARBA" id="ARBA00022692"/>
    </source>
</evidence>
<feature type="compositionally biased region" description="Basic and acidic residues" evidence="6">
    <location>
        <begin position="627"/>
        <end position="650"/>
    </location>
</feature>
<accession>A0ABR3RAZ3</accession>
<keyword evidence="5 7" id="KW-0472">Membrane</keyword>
<dbReference type="PANTHER" id="PTHR21347:SF0">
    <property type="entry name" value="LIPID SCRAMBLASE CLPTM1L"/>
    <property type="match status" value="1"/>
</dbReference>
<keyword evidence="3 7" id="KW-0812">Transmembrane</keyword>
<feature type="transmembrane region" description="Helical" evidence="7">
    <location>
        <begin position="354"/>
        <end position="374"/>
    </location>
</feature>
<evidence type="ECO:0000313" key="9">
    <source>
        <dbReference type="Proteomes" id="UP001521785"/>
    </source>
</evidence>
<dbReference type="PANTHER" id="PTHR21347">
    <property type="entry name" value="CLEFT LIP AND PALATE ASSOCIATED TRANSMEMBRANE PROTEIN-RELATED"/>
    <property type="match status" value="1"/>
</dbReference>
<feature type="transmembrane region" description="Helical" evidence="7">
    <location>
        <begin position="478"/>
        <end position="500"/>
    </location>
</feature>
<feature type="transmembrane region" description="Helical" evidence="7">
    <location>
        <begin position="394"/>
        <end position="410"/>
    </location>
</feature>
<proteinExistence type="inferred from homology"/>
<evidence type="ECO:0000256" key="4">
    <source>
        <dbReference type="ARBA" id="ARBA00022989"/>
    </source>
</evidence>
<feature type="transmembrane region" description="Helical" evidence="7">
    <location>
        <begin position="506"/>
        <end position="532"/>
    </location>
</feature>
<dbReference type="EMBL" id="JAKJXO020000008">
    <property type="protein sequence ID" value="KAL1601598.1"/>
    <property type="molecule type" value="Genomic_DNA"/>
</dbReference>
<evidence type="ECO:0008006" key="10">
    <source>
        <dbReference type="Google" id="ProtNLM"/>
    </source>
</evidence>
<dbReference type="InterPro" id="IPR008429">
    <property type="entry name" value="CLPTM1"/>
</dbReference>
<evidence type="ECO:0000313" key="8">
    <source>
        <dbReference type="EMBL" id="KAL1601598.1"/>
    </source>
</evidence>
<evidence type="ECO:0000256" key="7">
    <source>
        <dbReference type="SAM" id="Phobius"/>
    </source>
</evidence>
<organism evidence="8 9">
    <name type="scientific">Paraconiothyrium brasiliense</name>
    <dbReference type="NCBI Taxonomy" id="300254"/>
    <lineage>
        <taxon>Eukaryota</taxon>
        <taxon>Fungi</taxon>
        <taxon>Dikarya</taxon>
        <taxon>Ascomycota</taxon>
        <taxon>Pezizomycotina</taxon>
        <taxon>Dothideomycetes</taxon>
        <taxon>Pleosporomycetidae</taxon>
        <taxon>Pleosporales</taxon>
        <taxon>Massarineae</taxon>
        <taxon>Didymosphaeriaceae</taxon>
        <taxon>Paraconiothyrium</taxon>
    </lineage>
</organism>
<comment type="similarity">
    <text evidence="2">Belongs to the CLPTM1 family.</text>
</comment>
<keyword evidence="4 7" id="KW-1133">Transmembrane helix</keyword>
<gene>
    <name evidence="8" type="ORF">SLS60_006513</name>
</gene>
<evidence type="ECO:0000256" key="6">
    <source>
        <dbReference type="SAM" id="MobiDB-lite"/>
    </source>
</evidence>
<dbReference type="Pfam" id="PF05602">
    <property type="entry name" value="CLPTM1"/>
    <property type="match status" value="1"/>
</dbReference>
<comment type="subcellular location">
    <subcellularLocation>
        <location evidence="1">Membrane</location>
        <topology evidence="1">Multi-pass membrane protein</topology>
    </subcellularLocation>
</comment>
<dbReference type="Proteomes" id="UP001521785">
    <property type="component" value="Unassembled WGS sequence"/>
</dbReference>
<evidence type="ECO:0000256" key="1">
    <source>
        <dbReference type="ARBA" id="ARBA00004141"/>
    </source>
</evidence>
<comment type="caution">
    <text evidence="8">The sequence shown here is derived from an EMBL/GenBank/DDBJ whole genome shotgun (WGS) entry which is preliminary data.</text>
</comment>
<feature type="region of interest" description="Disordered" evidence="6">
    <location>
        <begin position="602"/>
        <end position="664"/>
    </location>
</feature>